<proteinExistence type="predicted"/>
<evidence type="ECO:0000313" key="1">
    <source>
        <dbReference type="EMBL" id="MFD2706982.1"/>
    </source>
</evidence>
<dbReference type="EMBL" id="JBHUML010000006">
    <property type="protein sequence ID" value="MFD2706982.1"/>
    <property type="molecule type" value="Genomic_DNA"/>
</dbReference>
<evidence type="ECO:0000313" key="2">
    <source>
        <dbReference type="Proteomes" id="UP001597520"/>
    </source>
</evidence>
<gene>
    <name evidence="1" type="ORF">ACFSUB_16105</name>
</gene>
<organism evidence="1 2">
    <name type="scientific">Salibacterium lacus</name>
    <dbReference type="NCBI Taxonomy" id="1898109"/>
    <lineage>
        <taxon>Bacteria</taxon>
        <taxon>Bacillati</taxon>
        <taxon>Bacillota</taxon>
        <taxon>Bacilli</taxon>
        <taxon>Bacillales</taxon>
        <taxon>Bacillaceae</taxon>
    </lineage>
</organism>
<sequence length="55" mass="6215">MQEWNLLIDRVTNMTSADGVIGPENPDIDTSRYSLEEATDYVVEQIAGLLDKEEE</sequence>
<dbReference type="Proteomes" id="UP001597520">
    <property type="component" value="Unassembled WGS sequence"/>
</dbReference>
<reference evidence="2" key="1">
    <citation type="journal article" date="2019" name="Int. J. Syst. Evol. Microbiol.">
        <title>The Global Catalogue of Microorganisms (GCM) 10K type strain sequencing project: providing services to taxonomists for standard genome sequencing and annotation.</title>
        <authorList>
            <consortium name="The Broad Institute Genomics Platform"/>
            <consortium name="The Broad Institute Genome Sequencing Center for Infectious Disease"/>
            <person name="Wu L."/>
            <person name="Ma J."/>
        </authorList>
    </citation>
    <scope>NUCLEOTIDE SEQUENCE [LARGE SCALE GENOMIC DNA]</scope>
    <source>
        <strain evidence="2">KCTC 33792</strain>
    </source>
</reference>
<accession>A0ABW5T6L6</accession>
<protein>
    <submittedName>
        <fullName evidence="1">Uncharacterized protein</fullName>
    </submittedName>
</protein>
<comment type="caution">
    <text evidence="1">The sequence shown here is derived from an EMBL/GenBank/DDBJ whole genome shotgun (WGS) entry which is preliminary data.</text>
</comment>
<name>A0ABW5T6L6_9BACI</name>
<keyword evidence="2" id="KW-1185">Reference proteome</keyword>
<dbReference type="RefSeq" id="WP_177195549.1">
    <property type="nucleotide sequence ID" value="NZ_JBHUML010000006.1"/>
</dbReference>